<dbReference type="EMBL" id="CP089977">
    <property type="protein sequence ID" value="UXZ04663.1"/>
    <property type="molecule type" value="Genomic_DNA"/>
</dbReference>
<protein>
    <submittedName>
        <fullName evidence="3">50S ribosome-binding GTPase</fullName>
    </submittedName>
</protein>
<keyword evidence="1" id="KW-0175">Coiled coil</keyword>
<dbReference type="PANTHER" id="PTHR42714:SF2">
    <property type="entry name" value="TRNA MODIFICATION GTPASE GTPBP3, MITOCHONDRIAL"/>
    <property type="match status" value="1"/>
</dbReference>
<dbReference type="Proteomes" id="UP001063782">
    <property type="component" value="Chromosome"/>
</dbReference>
<accession>A0ABY6F3K2</accession>
<evidence type="ECO:0000256" key="1">
    <source>
        <dbReference type="SAM" id="Coils"/>
    </source>
</evidence>
<dbReference type="PANTHER" id="PTHR42714">
    <property type="entry name" value="TRNA MODIFICATION GTPASE GTPBP3"/>
    <property type="match status" value="1"/>
</dbReference>
<organism evidence="3 4">
    <name type="scientific">Moraxella nasicaprae</name>
    <dbReference type="NCBI Taxonomy" id="2904122"/>
    <lineage>
        <taxon>Bacteria</taxon>
        <taxon>Pseudomonadati</taxon>
        <taxon>Pseudomonadota</taxon>
        <taxon>Gammaproteobacteria</taxon>
        <taxon>Moraxellales</taxon>
        <taxon>Moraxellaceae</taxon>
        <taxon>Moraxella</taxon>
    </lineage>
</organism>
<dbReference type="RefSeq" id="WP_263076152.1">
    <property type="nucleotide sequence ID" value="NZ_CP089977.1"/>
</dbReference>
<sequence length="284" mass="32989">MNAKQRVERLIKQAQLILKEKKHQLDTNNESETPVVATWGLMNAGKSYLLNMLTHNIDKEYFKTNDIRETAEVHRLVADGCVFLDTPGLDANAEDNAEALKGVAQADVVLFVHQLQGELEQVEVDFLKEVANSFGKYASENIIIVISKIDKESPEKVKEIQEKILKQCRDELGFSPQCFQISNTRYHKGEKEHKDVLIEQSHILLLRDHIQKLIKENANHVRKQRKNHKLQQYQTELVAIERELKQLQTEIFTPYYQALKKVDDHILDVIRPEVKAREKQYNEL</sequence>
<feature type="coiled-coil region" evidence="1">
    <location>
        <begin position="223"/>
        <end position="250"/>
    </location>
</feature>
<keyword evidence="4" id="KW-1185">Reference proteome</keyword>
<dbReference type="Gene3D" id="3.40.50.300">
    <property type="entry name" value="P-loop containing nucleotide triphosphate hydrolases"/>
    <property type="match status" value="1"/>
</dbReference>
<dbReference type="SUPFAM" id="SSF52540">
    <property type="entry name" value="P-loop containing nucleoside triphosphate hydrolases"/>
    <property type="match status" value="1"/>
</dbReference>
<dbReference type="InterPro" id="IPR027417">
    <property type="entry name" value="P-loop_NTPase"/>
</dbReference>
<dbReference type="InterPro" id="IPR006073">
    <property type="entry name" value="GTP-bd"/>
</dbReference>
<evidence type="ECO:0000259" key="2">
    <source>
        <dbReference type="Pfam" id="PF01926"/>
    </source>
</evidence>
<proteinExistence type="predicted"/>
<evidence type="ECO:0000313" key="3">
    <source>
        <dbReference type="EMBL" id="UXZ04663.1"/>
    </source>
</evidence>
<dbReference type="Pfam" id="PF01926">
    <property type="entry name" value="MMR_HSR1"/>
    <property type="match status" value="1"/>
</dbReference>
<reference evidence="3" key="1">
    <citation type="submission" date="2021-12" db="EMBL/GenBank/DDBJ databases">
        <title>taxonomy of Moraxella sp. ZY201224.</title>
        <authorList>
            <person name="Li F."/>
        </authorList>
    </citation>
    <scope>NUCLEOTIDE SEQUENCE</scope>
    <source>
        <strain evidence="3">ZY201224</strain>
    </source>
</reference>
<evidence type="ECO:0000313" key="4">
    <source>
        <dbReference type="Proteomes" id="UP001063782"/>
    </source>
</evidence>
<gene>
    <name evidence="3" type="ORF">LU297_08855</name>
</gene>
<name>A0ABY6F3K2_9GAMM</name>
<feature type="domain" description="G" evidence="2">
    <location>
        <begin position="36"/>
        <end position="148"/>
    </location>
</feature>